<evidence type="ECO:0000313" key="2">
    <source>
        <dbReference type="Proteomes" id="UP000028933"/>
    </source>
</evidence>
<reference evidence="1" key="1">
    <citation type="journal article" date="2013" name="Lancet">
        <title>First case of E anophelis outbreak in an intensive-care unit.</title>
        <authorList>
            <person name="Teo J."/>
            <person name="Tan S.Y."/>
            <person name="Tay M."/>
            <person name="Ding Y."/>
            <person name="Kjelleberg S."/>
            <person name="Givskov M."/>
            <person name="Lin R.T."/>
            <person name="Yang L."/>
        </authorList>
    </citation>
    <scope>NUCLEOTIDE SEQUENCE [LARGE SCALE GENOMIC DNA]</scope>
    <source>
        <strain evidence="1">NUHP1</strain>
    </source>
</reference>
<name>A0A077EIB8_9FLAO</name>
<proteinExistence type="predicted"/>
<dbReference type="EMBL" id="CP007547">
    <property type="protein sequence ID" value="AIL45305.1"/>
    <property type="molecule type" value="Genomic_DNA"/>
</dbReference>
<dbReference type="AlphaFoldDB" id="A0A077EIB8"/>
<sequence length="61" mass="7011">MGKIAYKALCSIYDITPKEVIFEAVGKPIKLPNNKTTLFAVQYCLPLEQRTRPLKQQISDW</sequence>
<dbReference type="Proteomes" id="UP000028933">
    <property type="component" value="Chromosome"/>
</dbReference>
<organism evidence="1 2">
    <name type="scientific">Elizabethkingia anophelis NUHP1</name>
    <dbReference type="NCBI Taxonomy" id="1338011"/>
    <lineage>
        <taxon>Bacteria</taxon>
        <taxon>Pseudomonadati</taxon>
        <taxon>Bacteroidota</taxon>
        <taxon>Flavobacteriia</taxon>
        <taxon>Flavobacteriales</taxon>
        <taxon>Weeksellaceae</taxon>
        <taxon>Elizabethkingia</taxon>
    </lineage>
</organism>
<evidence type="ECO:0000313" key="1">
    <source>
        <dbReference type="EMBL" id="AIL45305.1"/>
    </source>
</evidence>
<dbReference type="STRING" id="1338011.BD94_1530"/>
<gene>
    <name evidence="1" type="ORF">BD94_1530</name>
</gene>
<dbReference type="HOGENOM" id="CLU_2915155_0_0_10"/>
<accession>A0A077EIB8</accession>
<protein>
    <submittedName>
        <fullName evidence="1">Uncharacterized protein</fullName>
    </submittedName>
</protein>
<dbReference type="KEGG" id="eao:BD94_1530"/>
<reference evidence="1" key="2">
    <citation type="journal article" date="2015" name="Genome Biol. Evol.">
        <title>Complete Genome Sequence and Transcriptomic Analysis of the Novel Pathogen Elizabethkingia anophelis in Response to Oxidative Stress.</title>
        <authorList>
            <person name="Li Y."/>
            <person name="Liu Y."/>
            <person name="Chew S.C."/>
            <person name="Tay M."/>
            <person name="Salido M.M."/>
            <person name="Teo J."/>
            <person name="Lauro F.M."/>
            <person name="Givskov M."/>
            <person name="Yang L."/>
        </authorList>
    </citation>
    <scope>NUCLEOTIDE SEQUENCE</scope>
    <source>
        <strain evidence="1">NUHP1</strain>
    </source>
</reference>